<dbReference type="GO" id="GO:0008308">
    <property type="term" value="F:voltage-gated monoatomic anion channel activity"/>
    <property type="evidence" value="ECO:0007669"/>
    <property type="project" value="InterPro"/>
</dbReference>
<evidence type="ECO:0000256" key="6">
    <source>
        <dbReference type="ARBA" id="ARBA00022787"/>
    </source>
</evidence>
<evidence type="ECO:0000256" key="2">
    <source>
        <dbReference type="ARBA" id="ARBA00007780"/>
    </source>
</evidence>
<evidence type="ECO:0000256" key="7">
    <source>
        <dbReference type="ARBA" id="ARBA00023065"/>
    </source>
</evidence>
<dbReference type="GO" id="GO:0015288">
    <property type="term" value="F:porin activity"/>
    <property type="evidence" value="ECO:0007669"/>
    <property type="project" value="UniProtKB-KW"/>
</dbReference>
<proteinExistence type="inferred from homology"/>
<dbReference type="GO" id="GO:0046930">
    <property type="term" value="C:pore complex"/>
    <property type="evidence" value="ECO:0007669"/>
    <property type="project" value="UniProtKB-KW"/>
</dbReference>
<dbReference type="STRING" id="98765.A0A2R6RZB8"/>
<evidence type="ECO:0000256" key="5">
    <source>
        <dbReference type="ARBA" id="ARBA00022692"/>
    </source>
</evidence>
<dbReference type="Proteomes" id="UP000186601">
    <property type="component" value="Unassembled WGS sequence"/>
</dbReference>
<organism evidence="11 12">
    <name type="scientific">Hermanssonia centrifuga</name>
    <dbReference type="NCBI Taxonomy" id="98765"/>
    <lineage>
        <taxon>Eukaryota</taxon>
        <taxon>Fungi</taxon>
        <taxon>Dikarya</taxon>
        <taxon>Basidiomycota</taxon>
        <taxon>Agaricomycotina</taxon>
        <taxon>Agaricomycetes</taxon>
        <taxon>Polyporales</taxon>
        <taxon>Meruliaceae</taxon>
        <taxon>Hermanssonia</taxon>
    </lineage>
</organism>
<dbReference type="InterPro" id="IPR023614">
    <property type="entry name" value="Porin_dom_sf"/>
</dbReference>
<reference evidence="11 12" key="1">
    <citation type="submission" date="2018-02" db="EMBL/GenBank/DDBJ databases">
        <title>Genome sequence of the basidiomycete white-rot fungus Phlebia centrifuga.</title>
        <authorList>
            <person name="Granchi Z."/>
            <person name="Peng M."/>
            <person name="de Vries R.P."/>
            <person name="Hilden K."/>
            <person name="Makela M.R."/>
            <person name="Grigoriev I."/>
            <person name="Riley R."/>
        </authorList>
    </citation>
    <scope>NUCLEOTIDE SEQUENCE [LARGE SCALE GENOMIC DNA]</scope>
    <source>
        <strain evidence="11 12">FBCC195</strain>
    </source>
</reference>
<dbReference type="FunFam" id="2.40.160.10:FF:000012">
    <property type="entry name" value="Voltage-dependent anion-selective channel"/>
    <property type="match status" value="1"/>
</dbReference>
<keyword evidence="5" id="KW-0812">Transmembrane</keyword>
<keyword evidence="10" id="KW-0472">Membrane</keyword>
<evidence type="ECO:0000256" key="10">
    <source>
        <dbReference type="ARBA" id="ARBA00023136"/>
    </source>
</evidence>
<dbReference type="PANTHER" id="PTHR11743">
    <property type="entry name" value="VOLTAGE-DEPENDENT ANION-SELECTIVE CHANNEL"/>
    <property type="match status" value="1"/>
</dbReference>
<dbReference type="CDD" id="cd07306">
    <property type="entry name" value="Porin3_VDAC"/>
    <property type="match status" value="1"/>
</dbReference>
<evidence type="ECO:0000256" key="8">
    <source>
        <dbReference type="ARBA" id="ARBA00023114"/>
    </source>
</evidence>
<evidence type="ECO:0000313" key="11">
    <source>
        <dbReference type="EMBL" id="PSS35370.1"/>
    </source>
</evidence>
<comment type="subcellular location">
    <subcellularLocation>
        <location evidence="1">Mitochondrion outer membrane</location>
    </subcellularLocation>
</comment>
<comment type="similarity">
    <text evidence="2">Belongs to the eukaryotic mitochondrial porin family.</text>
</comment>
<gene>
    <name evidence="11" type="ORF">PHLCEN_2v1665</name>
</gene>
<keyword evidence="6" id="KW-1000">Mitochondrion outer membrane</keyword>
<dbReference type="OrthoDB" id="7827681at2759"/>
<dbReference type="GO" id="GO:0005741">
    <property type="term" value="C:mitochondrial outer membrane"/>
    <property type="evidence" value="ECO:0007669"/>
    <property type="project" value="UniProtKB-SubCell"/>
</dbReference>
<comment type="caution">
    <text evidence="11">The sequence shown here is derived from an EMBL/GenBank/DDBJ whole genome shotgun (WGS) entry which is preliminary data.</text>
</comment>
<keyword evidence="7" id="KW-0406">Ion transport</keyword>
<dbReference type="PANTHER" id="PTHR11743:SF70">
    <property type="entry name" value="GH26960P-RELATED"/>
    <property type="match status" value="1"/>
</dbReference>
<keyword evidence="4" id="KW-1134">Transmembrane beta strand</keyword>
<evidence type="ECO:0000313" key="12">
    <source>
        <dbReference type="Proteomes" id="UP000186601"/>
    </source>
</evidence>
<dbReference type="EMBL" id="MLYV02000135">
    <property type="protein sequence ID" value="PSS35370.1"/>
    <property type="molecule type" value="Genomic_DNA"/>
</dbReference>
<sequence>MEDAGERLGPVGNISVERAVPHLERRGATETPGALKSAEFATRSFSNVTNIYSNVSPSARPPILEGVFAIDLGKSSNDLLGKDFPFAGTALEVKTSTPSNVAFKVTGNQNAKTNLINGELEAKYTDKSHGLVFTQAWTTANYLRTQVEAENHLAKGLKFDLNASLVPDGAGKTALFTTTYKQPGLHTRAFLDLFRGPTFTADTVIGRDGFLLGAEASYNVTEGKVSRYAAAVGFSAPEYAVTLHGLGNLSTFSASYYHRVSPDVEAGAKAIYDTKATTQGVSLEVGAKAYLDSAAFVKAKINNSGVLGLGYTQALRPGVRASFGLAVDTQKLNEVTPSGPAHKLGASFTFEG</sequence>
<dbReference type="PRINTS" id="PR00185">
    <property type="entry name" value="EUKARYTPORIN"/>
</dbReference>
<keyword evidence="12" id="KW-1185">Reference proteome</keyword>
<dbReference type="Pfam" id="PF01459">
    <property type="entry name" value="Porin_3"/>
    <property type="match status" value="1"/>
</dbReference>
<evidence type="ECO:0000256" key="4">
    <source>
        <dbReference type="ARBA" id="ARBA00022452"/>
    </source>
</evidence>
<keyword evidence="3" id="KW-0813">Transport</keyword>
<dbReference type="InterPro" id="IPR001925">
    <property type="entry name" value="Porin_Euk"/>
</dbReference>
<evidence type="ECO:0000256" key="1">
    <source>
        <dbReference type="ARBA" id="ARBA00004294"/>
    </source>
</evidence>
<protein>
    <submittedName>
        <fullName evidence="11">Uncharacterized protein</fullName>
    </submittedName>
</protein>
<evidence type="ECO:0000256" key="3">
    <source>
        <dbReference type="ARBA" id="ARBA00022448"/>
    </source>
</evidence>
<dbReference type="InterPro" id="IPR027246">
    <property type="entry name" value="Porin_Euk/Tom40"/>
</dbReference>
<dbReference type="Gene3D" id="2.40.160.10">
    <property type="entry name" value="Porin"/>
    <property type="match status" value="1"/>
</dbReference>
<accession>A0A2R6RZB8</accession>
<keyword evidence="8" id="KW-0626">Porin</keyword>
<keyword evidence="9" id="KW-0496">Mitochondrion</keyword>
<name>A0A2R6RZB8_9APHY</name>
<dbReference type="AlphaFoldDB" id="A0A2R6RZB8"/>
<evidence type="ECO:0000256" key="9">
    <source>
        <dbReference type="ARBA" id="ARBA00023128"/>
    </source>
</evidence>